<feature type="domain" description="Transposase-associated" evidence="2">
    <location>
        <begin position="5"/>
        <end position="89"/>
    </location>
</feature>
<dbReference type="InterPro" id="IPR004252">
    <property type="entry name" value="Probable_transposase_24"/>
</dbReference>
<evidence type="ECO:0000256" key="1">
    <source>
        <dbReference type="SAM" id="MobiDB-lite"/>
    </source>
</evidence>
<evidence type="ECO:0000313" key="4">
    <source>
        <dbReference type="Proteomes" id="UP000326396"/>
    </source>
</evidence>
<organism evidence="3 4">
    <name type="scientific">Mikania micrantha</name>
    <name type="common">bitter vine</name>
    <dbReference type="NCBI Taxonomy" id="192012"/>
    <lineage>
        <taxon>Eukaryota</taxon>
        <taxon>Viridiplantae</taxon>
        <taxon>Streptophyta</taxon>
        <taxon>Embryophyta</taxon>
        <taxon>Tracheophyta</taxon>
        <taxon>Spermatophyta</taxon>
        <taxon>Magnoliopsida</taxon>
        <taxon>eudicotyledons</taxon>
        <taxon>Gunneridae</taxon>
        <taxon>Pentapetalae</taxon>
        <taxon>asterids</taxon>
        <taxon>campanulids</taxon>
        <taxon>Asterales</taxon>
        <taxon>Asteraceae</taxon>
        <taxon>Asteroideae</taxon>
        <taxon>Heliantheae alliance</taxon>
        <taxon>Eupatorieae</taxon>
        <taxon>Mikania</taxon>
    </lineage>
</organism>
<dbReference type="AlphaFoldDB" id="A0A5N6PUA7"/>
<dbReference type="PANTHER" id="PTHR33411:SF33">
    <property type="entry name" value="TRANSPOSASE, PTTA_EN_SPM, PLANT-RELATED"/>
    <property type="match status" value="1"/>
</dbReference>
<dbReference type="Proteomes" id="UP000326396">
    <property type="component" value="Linkage Group LG10"/>
</dbReference>
<evidence type="ECO:0000313" key="3">
    <source>
        <dbReference type="EMBL" id="KAD7116677.1"/>
    </source>
</evidence>
<protein>
    <recommendedName>
        <fullName evidence="2">Transposase-associated domain-containing protein</fullName>
    </recommendedName>
</protein>
<keyword evidence="4" id="KW-1185">Reference proteome</keyword>
<accession>A0A5N6PUA7</accession>
<sequence>MWSNREWMYTMRTTSKGFFNMEFQKYVKYFLDFAFANATNIQRQTIEGCESFLIRCPCSKCKNLRFHTRAEIEVHLYSKGFVDDYKVWFGNNTVHRSILRIFKEHYDKAWITFKQVPNDVVAQEERVYEGFVNVLKSRFRDYMRRLRVKSTDKARADGHDIAERDYTKFRIIRDYPPDTVPLEMWRDLCMAWDTKEWLKRSTSGTSNRASTDSSGLTSRHTGGSIGFDEHRINMKKKLGKDPCFLQLFLNTHLTMKSKAKLLDEDFDLHNLVDMEFCTQRSKESYEAYLSAMTDMYGPDFTEDNADVWERVQAKDPTSRYSNQRVYGIGDSDINFVVTGAPSSSRGVPQSYAEYRQSQEKV</sequence>
<reference evidence="3 4" key="1">
    <citation type="submission" date="2019-05" db="EMBL/GenBank/DDBJ databases">
        <title>Mikania micrantha, genome provides insights into the molecular mechanism of rapid growth.</title>
        <authorList>
            <person name="Liu B."/>
        </authorList>
    </citation>
    <scope>NUCLEOTIDE SEQUENCE [LARGE SCALE GENOMIC DNA]</scope>
    <source>
        <strain evidence="3">NLD-2019</strain>
        <tissue evidence="3">Leaf</tissue>
    </source>
</reference>
<dbReference type="OrthoDB" id="1429956at2759"/>
<evidence type="ECO:0000259" key="2">
    <source>
        <dbReference type="Pfam" id="PF13963"/>
    </source>
</evidence>
<proteinExistence type="predicted"/>
<dbReference type="EMBL" id="SZYD01000002">
    <property type="protein sequence ID" value="KAD7116677.1"/>
    <property type="molecule type" value="Genomic_DNA"/>
</dbReference>
<feature type="compositionally biased region" description="Polar residues" evidence="1">
    <location>
        <begin position="202"/>
        <end position="221"/>
    </location>
</feature>
<gene>
    <name evidence="3" type="ORF">E3N88_03945</name>
</gene>
<feature type="region of interest" description="Disordered" evidence="1">
    <location>
        <begin position="340"/>
        <end position="361"/>
    </location>
</feature>
<dbReference type="Pfam" id="PF13963">
    <property type="entry name" value="Transpos_assoc"/>
    <property type="match status" value="1"/>
</dbReference>
<dbReference type="Pfam" id="PF03004">
    <property type="entry name" value="Transposase_24"/>
    <property type="match status" value="1"/>
</dbReference>
<feature type="region of interest" description="Disordered" evidence="1">
    <location>
        <begin position="202"/>
        <end position="222"/>
    </location>
</feature>
<comment type="caution">
    <text evidence="3">The sequence shown here is derived from an EMBL/GenBank/DDBJ whole genome shotgun (WGS) entry which is preliminary data.</text>
</comment>
<dbReference type="InterPro" id="IPR029480">
    <property type="entry name" value="Transpos_assoc"/>
</dbReference>
<dbReference type="PANTHER" id="PTHR33411">
    <property type="entry name" value="OS08G0392500 PROTEIN"/>
    <property type="match status" value="1"/>
</dbReference>
<name>A0A5N6PUA7_9ASTR</name>